<evidence type="ECO:0000256" key="7">
    <source>
        <dbReference type="ARBA" id="ARBA00023180"/>
    </source>
</evidence>
<evidence type="ECO:0000256" key="3">
    <source>
        <dbReference type="ARBA" id="ARBA00022622"/>
    </source>
</evidence>
<dbReference type="InterPro" id="IPR012946">
    <property type="entry name" value="X8"/>
</dbReference>
<keyword evidence="3" id="KW-0336">GPI-anchor</keyword>
<organism evidence="10 11">
    <name type="scientific">Elaeis guineensis var. tenera</name>
    <name type="common">Oil palm</name>
    <dbReference type="NCBI Taxonomy" id="51953"/>
    <lineage>
        <taxon>Eukaryota</taxon>
        <taxon>Viridiplantae</taxon>
        <taxon>Streptophyta</taxon>
        <taxon>Embryophyta</taxon>
        <taxon>Tracheophyta</taxon>
        <taxon>Spermatophyta</taxon>
        <taxon>Magnoliopsida</taxon>
        <taxon>Liliopsida</taxon>
        <taxon>Arecaceae</taxon>
        <taxon>Arecoideae</taxon>
        <taxon>Cocoseae</taxon>
        <taxon>Elaeidinae</taxon>
        <taxon>Elaeis</taxon>
    </lineage>
</organism>
<evidence type="ECO:0000256" key="6">
    <source>
        <dbReference type="ARBA" id="ARBA00023157"/>
    </source>
</evidence>
<evidence type="ECO:0000259" key="9">
    <source>
        <dbReference type="SMART" id="SM00768"/>
    </source>
</evidence>
<keyword evidence="3" id="KW-0449">Lipoprotein</keyword>
<dbReference type="Proteomes" id="UP000504607">
    <property type="component" value="Unplaced"/>
</dbReference>
<dbReference type="InterPro" id="IPR044788">
    <property type="entry name" value="X8_dom_prot"/>
</dbReference>
<evidence type="ECO:0000256" key="8">
    <source>
        <dbReference type="SAM" id="SignalP"/>
    </source>
</evidence>
<evidence type="ECO:0000313" key="11">
    <source>
        <dbReference type="RefSeq" id="XP_029116898.1"/>
    </source>
</evidence>
<dbReference type="Gene3D" id="1.20.58.1040">
    <property type="match status" value="1"/>
</dbReference>
<dbReference type="GO" id="GO:0009506">
    <property type="term" value="C:plasmodesma"/>
    <property type="evidence" value="ECO:0007669"/>
    <property type="project" value="UniProtKB-ARBA"/>
</dbReference>
<keyword evidence="2" id="KW-1003">Cell membrane</keyword>
<evidence type="ECO:0000256" key="5">
    <source>
        <dbReference type="ARBA" id="ARBA00023136"/>
    </source>
</evidence>
<dbReference type="RefSeq" id="XP_029116898.1">
    <property type="nucleotide sequence ID" value="XM_029261065.1"/>
</dbReference>
<proteinExistence type="predicted"/>
<dbReference type="SMART" id="SM00768">
    <property type="entry name" value="X8"/>
    <property type="match status" value="1"/>
</dbReference>
<dbReference type="PROSITE" id="PS51257">
    <property type="entry name" value="PROKAR_LIPOPROTEIN"/>
    <property type="match status" value="1"/>
</dbReference>
<keyword evidence="5" id="KW-0472">Membrane</keyword>
<keyword evidence="7" id="KW-0325">Glycoprotein</keyword>
<dbReference type="Pfam" id="PF07983">
    <property type="entry name" value="X8"/>
    <property type="match status" value="1"/>
</dbReference>
<sequence>MRRKEWIIHGLLIFGCYMACALGASVQQKAESVTPISTFSPPEGNTTFIDGTTWCVAQPGVSQEDLQNALDWACGLGAADCSAVQPDGPCYQPDTLLSHASYAFNSYYQQNGNSDIACNFGGTAAITTRNPSYGSCVYLTSEPTSASTPPLARSFTLQGLIIFDFLVLNRWSLMMHNWKGCGIGVHC</sequence>
<evidence type="ECO:0000256" key="2">
    <source>
        <dbReference type="ARBA" id="ARBA00022475"/>
    </source>
</evidence>
<comment type="subcellular location">
    <subcellularLocation>
        <location evidence="1">Cell membrane</location>
        <topology evidence="1">Lipid-anchor</topology>
        <topology evidence="1">GPI-anchor</topology>
    </subcellularLocation>
</comment>
<dbReference type="PANTHER" id="PTHR31044">
    <property type="entry name" value="BETA-1,3 GLUCANASE"/>
    <property type="match status" value="1"/>
</dbReference>
<feature type="signal peptide" evidence="8">
    <location>
        <begin position="1"/>
        <end position="23"/>
    </location>
</feature>
<dbReference type="KEGG" id="egu:105032636"/>
<keyword evidence="4 8" id="KW-0732">Signal</keyword>
<gene>
    <name evidence="11" type="primary">LOC105032636</name>
</gene>
<accession>A0A8N4EWV8</accession>
<dbReference type="OrthoDB" id="421038at2759"/>
<dbReference type="FunFam" id="1.20.58.1040:FF:000001">
    <property type="entry name" value="Glucan endo-1,3-beta-glucosidase 4"/>
    <property type="match status" value="1"/>
</dbReference>
<feature type="domain" description="X8" evidence="9">
    <location>
        <begin position="53"/>
        <end position="138"/>
    </location>
</feature>
<evidence type="ECO:0000313" key="10">
    <source>
        <dbReference type="Proteomes" id="UP000504607"/>
    </source>
</evidence>
<keyword evidence="10" id="KW-1185">Reference proteome</keyword>
<dbReference type="AlphaFoldDB" id="A0A8N4EWV8"/>
<dbReference type="GO" id="GO:0098552">
    <property type="term" value="C:side of membrane"/>
    <property type="evidence" value="ECO:0007669"/>
    <property type="project" value="UniProtKB-KW"/>
</dbReference>
<evidence type="ECO:0000256" key="4">
    <source>
        <dbReference type="ARBA" id="ARBA00022729"/>
    </source>
</evidence>
<reference evidence="11" key="1">
    <citation type="submission" date="2025-08" db="UniProtKB">
        <authorList>
            <consortium name="RefSeq"/>
        </authorList>
    </citation>
    <scope>IDENTIFICATION</scope>
</reference>
<protein>
    <submittedName>
        <fullName evidence="11">Glucan endo-1,3-beta-glucosidase 12 isoform X1</fullName>
    </submittedName>
</protein>
<name>A0A8N4EWV8_ELAGV</name>
<evidence type="ECO:0000256" key="1">
    <source>
        <dbReference type="ARBA" id="ARBA00004609"/>
    </source>
</evidence>
<keyword evidence="6" id="KW-1015">Disulfide bond</keyword>
<dbReference type="GO" id="GO:0005886">
    <property type="term" value="C:plasma membrane"/>
    <property type="evidence" value="ECO:0007669"/>
    <property type="project" value="UniProtKB-SubCell"/>
</dbReference>
<feature type="chain" id="PRO_5035440816" evidence="8">
    <location>
        <begin position="24"/>
        <end position="187"/>
    </location>
</feature>
<dbReference type="PANTHER" id="PTHR31044:SF36">
    <property type="entry name" value="CARBOHYDRATE-BINDING X8 DOMAIN SUPERFAMILY PROTEIN"/>
    <property type="match status" value="1"/>
</dbReference>